<dbReference type="PANTHER" id="PTHR38790">
    <property type="entry name" value="2EXR DOMAIN-CONTAINING PROTEIN-RELATED"/>
    <property type="match status" value="1"/>
</dbReference>
<gene>
    <name evidence="3" type="ORF">CB0940_04569</name>
    <name evidence="4" type="ORF">RHO25_006453</name>
</gene>
<proteinExistence type="predicted"/>
<name>A0A2G5HJC9_CERBT</name>
<sequence>MAGHNPVSLLNIAGEPDASRRELLYRVFDTIKPYFKGYEEPKHSVEQLAVIAVLFKPGKSWKEAFYWTLETFPYWNDESVDFIAYGSDGGDLHNIEKFRLDFQRAFKSLEVPITRIGGRPVHESDCFDTDGWAVETTAARAFLGLCNIPPIPATRFPSLSQAARNAKQFRFLDLPAELREKIYAYTLDLPSSGVALETRPQRTDSARGPRLIARTRDLNSTIEAADWFPEEFDPTLSMQVRISSAKAFIEGPHLAEHLALSLINRQISEESLAYFYKNTHFVFRTFEDLQTFLDKTPRDRRDMIRHVSFILHPREHRTHTKQCARVLPTMRILTGMKGLRELDIWMWKDAFDEVWSKGGRGKKWKDLATFPGVVALRAMRGLQKVTVHGNCNEVKAILEKEMILEKEAKKKRASKKRAADEEGEDEEGTRATKKAA</sequence>
<evidence type="ECO:0000313" key="5">
    <source>
        <dbReference type="Proteomes" id="UP000230605"/>
    </source>
</evidence>
<protein>
    <recommendedName>
        <fullName evidence="2">DUF7730 domain-containing protein</fullName>
    </recommendedName>
</protein>
<evidence type="ECO:0000313" key="3">
    <source>
        <dbReference type="EMBL" id="PIA92639.1"/>
    </source>
</evidence>
<keyword evidence="6" id="KW-1185">Reference proteome</keyword>
<dbReference type="OrthoDB" id="3650836at2759"/>
<evidence type="ECO:0000256" key="1">
    <source>
        <dbReference type="SAM" id="MobiDB-lite"/>
    </source>
</evidence>
<evidence type="ECO:0000313" key="4">
    <source>
        <dbReference type="EMBL" id="WPB01821.1"/>
    </source>
</evidence>
<reference evidence="4 6" key="2">
    <citation type="submission" date="2023-09" db="EMBL/GenBank/DDBJ databases">
        <title>Complete-Gapless Cercospora beticola genome.</title>
        <authorList>
            <person name="Wyatt N.A."/>
            <person name="Spanner R.E."/>
            <person name="Bolton M.D."/>
        </authorList>
    </citation>
    <scope>NUCLEOTIDE SEQUENCE [LARGE SCALE GENOMIC DNA]</scope>
    <source>
        <strain evidence="4">Cb09-40</strain>
    </source>
</reference>
<dbReference type="Proteomes" id="UP001302367">
    <property type="component" value="Chromosome 4"/>
</dbReference>
<feature type="domain" description="DUF7730" evidence="2">
    <location>
        <begin position="168"/>
        <end position="358"/>
    </location>
</feature>
<evidence type="ECO:0000259" key="2">
    <source>
        <dbReference type="Pfam" id="PF24864"/>
    </source>
</evidence>
<dbReference type="InterPro" id="IPR056632">
    <property type="entry name" value="DUF7730"/>
</dbReference>
<accession>A0A2G5HJC9</accession>
<feature type="region of interest" description="Disordered" evidence="1">
    <location>
        <begin position="408"/>
        <end position="436"/>
    </location>
</feature>
<dbReference type="Proteomes" id="UP000230605">
    <property type="component" value="Chromosome 4"/>
</dbReference>
<evidence type="ECO:0000313" key="6">
    <source>
        <dbReference type="Proteomes" id="UP001302367"/>
    </source>
</evidence>
<organism evidence="3 5">
    <name type="scientific">Cercospora beticola</name>
    <name type="common">Sugarbeet leaf spot fungus</name>
    <dbReference type="NCBI Taxonomy" id="122368"/>
    <lineage>
        <taxon>Eukaryota</taxon>
        <taxon>Fungi</taxon>
        <taxon>Dikarya</taxon>
        <taxon>Ascomycota</taxon>
        <taxon>Pezizomycotina</taxon>
        <taxon>Dothideomycetes</taxon>
        <taxon>Dothideomycetidae</taxon>
        <taxon>Mycosphaerellales</taxon>
        <taxon>Mycosphaerellaceae</taxon>
        <taxon>Cercospora</taxon>
    </lineage>
</organism>
<dbReference type="EMBL" id="LKMD01000105">
    <property type="protein sequence ID" value="PIA92639.1"/>
    <property type="molecule type" value="Genomic_DNA"/>
</dbReference>
<dbReference type="EMBL" id="CP134187">
    <property type="protein sequence ID" value="WPB01821.1"/>
    <property type="molecule type" value="Genomic_DNA"/>
</dbReference>
<dbReference type="Pfam" id="PF24864">
    <property type="entry name" value="DUF7730"/>
    <property type="match status" value="1"/>
</dbReference>
<dbReference type="AlphaFoldDB" id="A0A2G5HJC9"/>
<reference evidence="3 5" key="1">
    <citation type="submission" date="2015-10" db="EMBL/GenBank/DDBJ databases">
        <title>The cercosporin biosynthetic gene cluster was horizontally transferred to several fungal lineages and shown to be expanded in Cercospora beticola based on microsynteny with recipient genomes.</title>
        <authorList>
            <person name="De Jonge R."/>
            <person name="Ebert M.K."/>
            <person name="Suttle J.C."/>
            <person name="Jurick Ii W.M."/>
            <person name="Secor G.A."/>
            <person name="Thomma B.P."/>
            <person name="Van De Peer Y."/>
            <person name="Bolton M.D."/>
        </authorList>
    </citation>
    <scope>NUCLEOTIDE SEQUENCE [LARGE SCALE GENOMIC DNA]</scope>
    <source>
        <strain evidence="3 5">09-40</strain>
    </source>
</reference>